<evidence type="ECO:0000313" key="2">
    <source>
        <dbReference type="Proteomes" id="UP000565745"/>
    </source>
</evidence>
<dbReference type="OrthoDB" id="8609462at2"/>
<proteinExistence type="predicted"/>
<evidence type="ECO:0000313" key="1">
    <source>
        <dbReference type="EMBL" id="MBB4175829.1"/>
    </source>
</evidence>
<keyword evidence="2" id="KW-1185">Reference proteome</keyword>
<dbReference type="EMBL" id="JACIFU010000006">
    <property type="protein sequence ID" value="MBB4175829.1"/>
    <property type="molecule type" value="Genomic_DNA"/>
</dbReference>
<dbReference type="RefSeq" id="WP_025054267.1">
    <property type="nucleotide sequence ID" value="NZ_JACIFU010000006.1"/>
</dbReference>
<organism evidence="1 2">
    <name type="scientific">Sulfitobacter noctilucicola</name>
    <dbReference type="NCBI Taxonomy" id="1342301"/>
    <lineage>
        <taxon>Bacteria</taxon>
        <taxon>Pseudomonadati</taxon>
        <taxon>Pseudomonadota</taxon>
        <taxon>Alphaproteobacteria</taxon>
        <taxon>Rhodobacterales</taxon>
        <taxon>Roseobacteraceae</taxon>
        <taxon>Sulfitobacter</taxon>
    </lineage>
</organism>
<accession>A0A7W6MBE4</accession>
<protein>
    <submittedName>
        <fullName evidence="1">Uncharacterized protein</fullName>
    </submittedName>
</protein>
<sequence>MTQRTYFGLPVISRRGVRPADIARLPFAQFWCDSAVRSSQIQDTATGEWLVNLRDWENFASMFIETGRHRNMPQPKQVAWFDRDEGEPERTYFGLEITGDKMVREADIARLPFYDFWRDSSRGSAALVDPKTDTHLVYLHDWEAFAKLLIETGRHRFMPHLVET</sequence>
<gene>
    <name evidence="1" type="ORF">GGR93_003637</name>
</gene>
<reference evidence="1 2" key="1">
    <citation type="submission" date="2020-08" db="EMBL/GenBank/DDBJ databases">
        <title>Genomic Encyclopedia of Type Strains, Phase IV (KMG-IV): sequencing the most valuable type-strain genomes for metagenomic binning, comparative biology and taxonomic classification.</title>
        <authorList>
            <person name="Goeker M."/>
        </authorList>
    </citation>
    <scope>NUCLEOTIDE SEQUENCE [LARGE SCALE GENOMIC DNA]</scope>
    <source>
        <strain evidence="1 2">DSM 101015</strain>
    </source>
</reference>
<name>A0A7W6MBE4_9RHOB</name>
<dbReference type="Proteomes" id="UP000565745">
    <property type="component" value="Unassembled WGS sequence"/>
</dbReference>
<dbReference type="AlphaFoldDB" id="A0A7W6MBE4"/>
<comment type="caution">
    <text evidence="1">The sequence shown here is derived from an EMBL/GenBank/DDBJ whole genome shotgun (WGS) entry which is preliminary data.</text>
</comment>